<name>A0ABS3YZ61_9BACT</name>
<organism evidence="1 2">
    <name type="scientific">Niastella soli</name>
    <dbReference type="NCBI Taxonomy" id="2821487"/>
    <lineage>
        <taxon>Bacteria</taxon>
        <taxon>Pseudomonadati</taxon>
        <taxon>Bacteroidota</taxon>
        <taxon>Chitinophagia</taxon>
        <taxon>Chitinophagales</taxon>
        <taxon>Chitinophagaceae</taxon>
        <taxon>Niastella</taxon>
    </lineage>
</organism>
<dbReference type="EMBL" id="JAGHKO010000004">
    <property type="protein sequence ID" value="MBO9202436.1"/>
    <property type="molecule type" value="Genomic_DNA"/>
</dbReference>
<evidence type="ECO:0008006" key="3">
    <source>
        <dbReference type="Google" id="ProtNLM"/>
    </source>
</evidence>
<gene>
    <name evidence="1" type="ORF">J7I42_19270</name>
</gene>
<protein>
    <recommendedName>
        <fullName evidence="3">CDI immunity protein domain-containing protein</fullName>
    </recommendedName>
</protein>
<proteinExistence type="predicted"/>
<evidence type="ECO:0000313" key="1">
    <source>
        <dbReference type="EMBL" id="MBO9202436.1"/>
    </source>
</evidence>
<evidence type="ECO:0000313" key="2">
    <source>
        <dbReference type="Proteomes" id="UP000677244"/>
    </source>
</evidence>
<keyword evidence="2" id="KW-1185">Reference proteome</keyword>
<dbReference type="Proteomes" id="UP000677244">
    <property type="component" value="Unassembled WGS sequence"/>
</dbReference>
<sequence length="140" mass="16443">MELTGEMYGFYSNRELPVVFEELKKFAESIGYKFNIHTFHEWENIFFYKDEQMLQYHDEKGYNTALNGEGCFGIEAKKNTKLIGIATLFEFEGDSNFDPHDINLVLNHVNYYLLVIPDIIEEDEFSKKIHNAVRSILLSE</sequence>
<accession>A0ABS3YZ61</accession>
<comment type="caution">
    <text evidence="1">The sequence shown here is derived from an EMBL/GenBank/DDBJ whole genome shotgun (WGS) entry which is preliminary data.</text>
</comment>
<dbReference type="RefSeq" id="WP_209140482.1">
    <property type="nucleotide sequence ID" value="NZ_JAGHKO010000004.1"/>
</dbReference>
<reference evidence="1 2" key="1">
    <citation type="submission" date="2021-03" db="EMBL/GenBank/DDBJ databases">
        <title>Assistant Professor.</title>
        <authorList>
            <person name="Huq M.A."/>
        </authorList>
    </citation>
    <scope>NUCLEOTIDE SEQUENCE [LARGE SCALE GENOMIC DNA]</scope>
    <source>
        <strain evidence="1 2">MAH-29</strain>
    </source>
</reference>